<dbReference type="EMBL" id="HG002145">
    <property type="protein sequence ID" value="CDF40228.1"/>
    <property type="molecule type" value="Genomic_DNA"/>
</dbReference>
<dbReference type="STRING" id="2769.R7QR41"/>
<dbReference type="GO" id="GO:0090374">
    <property type="term" value="P:oligopeptide export from mitochondrion"/>
    <property type="evidence" value="ECO:0007669"/>
    <property type="project" value="TreeGrafter"/>
</dbReference>
<dbReference type="GO" id="GO:0015421">
    <property type="term" value="F:ABC-type oligopeptide transporter activity"/>
    <property type="evidence" value="ECO:0007669"/>
    <property type="project" value="TreeGrafter"/>
</dbReference>
<evidence type="ECO:0000313" key="1">
    <source>
        <dbReference type="EMBL" id="CDF40228.1"/>
    </source>
</evidence>
<dbReference type="InterPro" id="IPR039421">
    <property type="entry name" value="Type_1_exporter"/>
</dbReference>
<dbReference type="SUPFAM" id="SSF52540">
    <property type="entry name" value="P-loop containing nucleoside triphosphate hydrolases"/>
    <property type="match status" value="1"/>
</dbReference>
<dbReference type="PANTHER" id="PTHR43394">
    <property type="entry name" value="ATP-DEPENDENT PERMEASE MDL1, MITOCHONDRIAL"/>
    <property type="match status" value="1"/>
</dbReference>
<proteinExistence type="predicted"/>
<organism evidence="1 2">
    <name type="scientific">Chondrus crispus</name>
    <name type="common">Carrageen Irish moss</name>
    <name type="synonym">Polymorpha crispa</name>
    <dbReference type="NCBI Taxonomy" id="2769"/>
    <lineage>
        <taxon>Eukaryota</taxon>
        <taxon>Rhodophyta</taxon>
        <taxon>Florideophyceae</taxon>
        <taxon>Rhodymeniophycidae</taxon>
        <taxon>Gigartinales</taxon>
        <taxon>Gigartinaceae</taxon>
        <taxon>Chondrus</taxon>
    </lineage>
</organism>
<dbReference type="GO" id="GO:0005743">
    <property type="term" value="C:mitochondrial inner membrane"/>
    <property type="evidence" value="ECO:0007669"/>
    <property type="project" value="TreeGrafter"/>
</dbReference>
<gene>
    <name evidence="1" type="ORF">CHC_T00000700001</name>
</gene>
<dbReference type="OMA" id="ALHMSAN"/>
<dbReference type="RefSeq" id="XP_005710522.1">
    <property type="nucleotide sequence ID" value="XM_005710465.1"/>
</dbReference>
<dbReference type="AlphaFoldDB" id="R7QR41"/>
<evidence type="ECO:0000313" key="2">
    <source>
        <dbReference type="Proteomes" id="UP000012073"/>
    </source>
</evidence>
<accession>R7QR41</accession>
<dbReference type="PhylomeDB" id="R7QR41"/>
<sequence>MRHLPYLLRLVQNALDRAAAGRATVAIAHRLPTVKDADVMAVVSKGRIVESGKHHQLLCNPNGEYANLVKNQLTAAMDEE</sequence>
<dbReference type="Proteomes" id="UP000012073">
    <property type="component" value="Unassembled WGS sequence"/>
</dbReference>
<reference evidence="2" key="1">
    <citation type="journal article" date="2013" name="Proc. Natl. Acad. Sci. U.S.A.">
        <title>Genome structure and metabolic features in the red seaweed Chondrus crispus shed light on evolution of the Archaeplastida.</title>
        <authorList>
            <person name="Collen J."/>
            <person name="Porcel B."/>
            <person name="Carre W."/>
            <person name="Ball S.G."/>
            <person name="Chaparro C."/>
            <person name="Tonon T."/>
            <person name="Barbeyron T."/>
            <person name="Michel G."/>
            <person name="Noel B."/>
            <person name="Valentin K."/>
            <person name="Elias M."/>
            <person name="Artiguenave F."/>
            <person name="Arun A."/>
            <person name="Aury J.M."/>
            <person name="Barbosa-Neto J.F."/>
            <person name="Bothwell J.H."/>
            <person name="Bouget F.Y."/>
            <person name="Brillet L."/>
            <person name="Cabello-Hurtado F."/>
            <person name="Capella-Gutierrez S."/>
            <person name="Charrier B."/>
            <person name="Cladiere L."/>
            <person name="Cock J.M."/>
            <person name="Coelho S.M."/>
            <person name="Colleoni C."/>
            <person name="Czjzek M."/>
            <person name="Da Silva C."/>
            <person name="Delage L."/>
            <person name="Denoeud F."/>
            <person name="Deschamps P."/>
            <person name="Dittami S.M."/>
            <person name="Gabaldon T."/>
            <person name="Gachon C.M."/>
            <person name="Groisillier A."/>
            <person name="Herve C."/>
            <person name="Jabbari K."/>
            <person name="Katinka M."/>
            <person name="Kloareg B."/>
            <person name="Kowalczyk N."/>
            <person name="Labadie K."/>
            <person name="Leblanc C."/>
            <person name="Lopez P.J."/>
            <person name="McLachlan D.H."/>
            <person name="Meslet-Cladiere L."/>
            <person name="Moustafa A."/>
            <person name="Nehr Z."/>
            <person name="Nyvall Collen P."/>
            <person name="Panaud O."/>
            <person name="Partensky F."/>
            <person name="Poulain J."/>
            <person name="Rensing S.A."/>
            <person name="Rousvoal S."/>
            <person name="Samson G."/>
            <person name="Symeonidi A."/>
            <person name="Weissenbach J."/>
            <person name="Zambounis A."/>
            <person name="Wincker P."/>
            <person name="Boyen C."/>
        </authorList>
    </citation>
    <scope>NUCLEOTIDE SEQUENCE [LARGE SCALE GENOMIC DNA]</scope>
    <source>
        <strain evidence="2">cv. Stackhouse</strain>
    </source>
</reference>
<keyword evidence="2" id="KW-1185">Reference proteome</keyword>
<name>R7QR41_CHOCR</name>
<dbReference type="Gene3D" id="3.40.50.300">
    <property type="entry name" value="P-loop containing nucleotide triphosphate hydrolases"/>
    <property type="match status" value="1"/>
</dbReference>
<dbReference type="InterPro" id="IPR027417">
    <property type="entry name" value="P-loop_NTPase"/>
</dbReference>
<dbReference type="KEGG" id="ccp:CHC_T00000700001"/>
<dbReference type="GeneID" id="17318240"/>
<dbReference type="PANTHER" id="PTHR43394:SF1">
    <property type="entry name" value="ATP-BINDING CASSETTE SUB-FAMILY B MEMBER 10, MITOCHONDRIAL"/>
    <property type="match status" value="1"/>
</dbReference>
<dbReference type="Gramene" id="CDF40228">
    <property type="protein sequence ID" value="CDF40228"/>
    <property type="gene ID" value="CHC_T00000700001"/>
</dbReference>
<protein>
    <submittedName>
        <fullName evidence="1">Uncharacterized protein</fullName>
    </submittedName>
</protein>
<dbReference type="OrthoDB" id="6500128at2759"/>